<dbReference type="PANTHER" id="PTHR19338">
    <property type="entry name" value="TRANSLOCASE OF INNER MITOCHONDRIAL MEMBRANE 13 HOMOLOG"/>
    <property type="match status" value="1"/>
</dbReference>
<sequence length="152" mass="17286">MECGLAVVGENFVFSILGIFSEEPVSPMLLEFARKEQLHTHLTKWETVLLKIQAVLKDSDERQFTDRFVKLWLDDLKDLAYDIEDVLDDFSTVALRQRDGDKDFIINQRIFKEEESFEGGISVIPIVGMGGLGKTTLAQLVYNDSSLRVTLN</sequence>
<evidence type="ECO:0000259" key="5">
    <source>
        <dbReference type="Pfam" id="PF18052"/>
    </source>
</evidence>
<evidence type="ECO:0000256" key="2">
    <source>
        <dbReference type="ARBA" id="ARBA00022741"/>
    </source>
</evidence>
<protein>
    <recommendedName>
        <fullName evidence="8">Rx N-terminal domain-containing protein</fullName>
    </recommendedName>
</protein>
<dbReference type="Gene3D" id="1.20.5.4130">
    <property type="match status" value="1"/>
</dbReference>
<keyword evidence="7" id="KW-1185">Reference proteome</keyword>
<dbReference type="Pfam" id="PF18052">
    <property type="entry name" value="Rx_N"/>
    <property type="match status" value="1"/>
</dbReference>
<keyword evidence="2" id="KW-0547">Nucleotide-binding</keyword>
<evidence type="ECO:0000256" key="3">
    <source>
        <dbReference type="ARBA" id="ARBA00022821"/>
    </source>
</evidence>
<dbReference type="GO" id="GO:0006952">
    <property type="term" value="P:defense response"/>
    <property type="evidence" value="ECO:0007669"/>
    <property type="project" value="UniProtKB-KW"/>
</dbReference>
<dbReference type="SUPFAM" id="SSF52540">
    <property type="entry name" value="P-loop containing nucleoside triphosphate hydrolases"/>
    <property type="match status" value="1"/>
</dbReference>
<dbReference type="Proteomes" id="UP000436088">
    <property type="component" value="Unassembled WGS sequence"/>
</dbReference>
<dbReference type="GO" id="GO:0043531">
    <property type="term" value="F:ADP binding"/>
    <property type="evidence" value="ECO:0007669"/>
    <property type="project" value="InterPro"/>
</dbReference>
<evidence type="ECO:0000313" key="6">
    <source>
        <dbReference type="EMBL" id="KAE8701614.1"/>
    </source>
</evidence>
<evidence type="ECO:0000313" key="7">
    <source>
        <dbReference type="Proteomes" id="UP000436088"/>
    </source>
</evidence>
<proteinExistence type="predicted"/>
<keyword evidence="1" id="KW-0677">Repeat</keyword>
<feature type="domain" description="Disease resistance N-terminal" evidence="5">
    <location>
        <begin position="31"/>
        <end position="99"/>
    </location>
</feature>
<dbReference type="AlphaFoldDB" id="A0A6A3AAX9"/>
<feature type="domain" description="NB-ARC" evidence="4">
    <location>
        <begin position="118"/>
        <end position="146"/>
    </location>
</feature>
<gene>
    <name evidence="6" type="ORF">F3Y22_tig00110532pilonHSYRG00036</name>
</gene>
<evidence type="ECO:0000259" key="4">
    <source>
        <dbReference type="Pfam" id="PF00931"/>
    </source>
</evidence>
<organism evidence="6 7">
    <name type="scientific">Hibiscus syriacus</name>
    <name type="common">Rose of Sharon</name>
    <dbReference type="NCBI Taxonomy" id="106335"/>
    <lineage>
        <taxon>Eukaryota</taxon>
        <taxon>Viridiplantae</taxon>
        <taxon>Streptophyta</taxon>
        <taxon>Embryophyta</taxon>
        <taxon>Tracheophyta</taxon>
        <taxon>Spermatophyta</taxon>
        <taxon>Magnoliopsida</taxon>
        <taxon>eudicotyledons</taxon>
        <taxon>Gunneridae</taxon>
        <taxon>Pentapetalae</taxon>
        <taxon>rosids</taxon>
        <taxon>malvids</taxon>
        <taxon>Malvales</taxon>
        <taxon>Malvaceae</taxon>
        <taxon>Malvoideae</taxon>
        <taxon>Hibiscus</taxon>
    </lineage>
</organism>
<dbReference type="InterPro" id="IPR027417">
    <property type="entry name" value="P-loop_NTPase"/>
</dbReference>
<dbReference type="InterPro" id="IPR002182">
    <property type="entry name" value="NB-ARC"/>
</dbReference>
<dbReference type="PANTHER" id="PTHR19338:SF73">
    <property type="entry name" value="DISEASE RESISTANCE PROTEIN RGA2-LIKE"/>
    <property type="match status" value="1"/>
</dbReference>
<name>A0A6A3AAX9_HIBSY</name>
<reference evidence="6" key="1">
    <citation type="submission" date="2019-09" db="EMBL/GenBank/DDBJ databases">
        <title>Draft genome information of white flower Hibiscus syriacus.</title>
        <authorList>
            <person name="Kim Y.-M."/>
        </authorList>
    </citation>
    <scope>NUCLEOTIDE SEQUENCE [LARGE SCALE GENOMIC DNA]</scope>
    <source>
        <strain evidence="6">YM2019G1</strain>
    </source>
</reference>
<comment type="caution">
    <text evidence="6">The sequence shown here is derived from an EMBL/GenBank/DDBJ whole genome shotgun (WGS) entry which is preliminary data.</text>
</comment>
<keyword evidence="3" id="KW-0611">Plant defense</keyword>
<dbReference type="InterPro" id="IPR041118">
    <property type="entry name" value="Rx_N"/>
</dbReference>
<accession>A0A6A3AAX9</accession>
<dbReference type="Pfam" id="PF00931">
    <property type="entry name" value="NB-ARC"/>
    <property type="match status" value="1"/>
</dbReference>
<evidence type="ECO:0008006" key="8">
    <source>
        <dbReference type="Google" id="ProtNLM"/>
    </source>
</evidence>
<evidence type="ECO:0000256" key="1">
    <source>
        <dbReference type="ARBA" id="ARBA00022737"/>
    </source>
</evidence>
<dbReference type="EMBL" id="VEPZ02001020">
    <property type="protein sequence ID" value="KAE8701614.1"/>
    <property type="molecule type" value="Genomic_DNA"/>
</dbReference>